<dbReference type="InterPro" id="IPR016024">
    <property type="entry name" value="ARM-type_fold"/>
</dbReference>
<reference evidence="3" key="1">
    <citation type="submission" date="2022-10" db="EMBL/GenBank/DDBJ databases">
        <title>Novel sulphate-reducing endosymbionts in the free-living metamonad Anaeramoeba.</title>
        <authorList>
            <person name="Jerlstrom-Hultqvist J."/>
            <person name="Cepicka I."/>
            <person name="Gallot-Lavallee L."/>
            <person name="Salas-Leiva D."/>
            <person name="Curtis B.A."/>
            <person name="Zahonova K."/>
            <person name="Pipaliya S."/>
            <person name="Dacks J."/>
            <person name="Roger A.J."/>
        </authorList>
    </citation>
    <scope>NUCLEOTIDE SEQUENCE</scope>
    <source>
        <strain evidence="3">BMAN</strain>
    </source>
</reference>
<accession>A0A9Q0LD21</accession>
<keyword evidence="4" id="KW-1185">Reference proteome</keyword>
<dbReference type="Proteomes" id="UP001149090">
    <property type="component" value="Unassembled WGS sequence"/>
</dbReference>
<keyword evidence="1" id="KW-0677">Repeat</keyword>
<evidence type="ECO:0000313" key="4">
    <source>
        <dbReference type="Proteomes" id="UP001149090"/>
    </source>
</evidence>
<dbReference type="Gene3D" id="1.25.10.10">
    <property type="entry name" value="Leucine-rich Repeat Variant"/>
    <property type="match status" value="1"/>
</dbReference>
<sequence length="314" mass="37224">MFCFRKFSQKIENQKSNSTNGTELIIQLMKNIKNENLQQYSISILDNISMNSKKQKEFQEQISKFEGIELIIKSMINFPNNEKIIEHSNQLLLKNCINNEENQTQFKESKVIKTIFETLKNFLKDENFQEKGFQILLNISNNKDDKEKQLTNWKSQRIEIIIQILNKFLKEEIIEQGFIILETLSGGFKKIKLNSKRETILKKKEKEQKIANLKGIEPIIIKAMNKFPKNQFIQEKSLLLLININLDPKNGDEMHELKGNERILKAMNNFPNEESIQEKGCWILQIFFYDPSIQLFFFNFHFDLNLYLFLDKPK</sequence>
<dbReference type="PANTHER" id="PTHR22895:SF0">
    <property type="entry name" value="ARMADILLO REPEAT-CONTAINING PROTEIN 6"/>
    <property type="match status" value="1"/>
</dbReference>
<comment type="caution">
    <text evidence="3">The sequence shown here is derived from an EMBL/GenBank/DDBJ whole genome shotgun (WGS) entry which is preliminary data.</text>
</comment>
<dbReference type="InterPro" id="IPR011989">
    <property type="entry name" value="ARM-like"/>
</dbReference>
<feature type="domain" description="LRRK2 ARM repeat" evidence="2">
    <location>
        <begin position="68"/>
        <end position="242"/>
    </location>
</feature>
<proteinExistence type="predicted"/>
<dbReference type="EMBL" id="JAPDFW010000105">
    <property type="protein sequence ID" value="KAJ5069308.1"/>
    <property type="molecule type" value="Genomic_DNA"/>
</dbReference>
<dbReference type="SUPFAM" id="SSF48371">
    <property type="entry name" value="ARM repeat"/>
    <property type="match status" value="1"/>
</dbReference>
<name>A0A9Q0LD21_ANAIG</name>
<organism evidence="3 4">
    <name type="scientific">Anaeramoeba ignava</name>
    <name type="common">Anaerobic marine amoeba</name>
    <dbReference type="NCBI Taxonomy" id="1746090"/>
    <lineage>
        <taxon>Eukaryota</taxon>
        <taxon>Metamonada</taxon>
        <taxon>Anaeramoebidae</taxon>
        <taxon>Anaeramoeba</taxon>
    </lineage>
</organism>
<dbReference type="PANTHER" id="PTHR22895">
    <property type="entry name" value="ARMADILLO REPEAT-CONTAINING PROTEIN 6"/>
    <property type="match status" value="1"/>
</dbReference>
<dbReference type="AlphaFoldDB" id="A0A9Q0LD21"/>
<dbReference type="Pfam" id="PF23744">
    <property type="entry name" value="ARM_LRRK2"/>
    <property type="match status" value="1"/>
</dbReference>
<evidence type="ECO:0000256" key="1">
    <source>
        <dbReference type="ARBA" id="ARBA00022737"/>
    </source>
</evidence>
<evidence type="ECO:0000313" key="3">
    <source>
        <dbReference type="EMBL" id="KAJ5069308.1"/>
    </source>
</evidence>
<gene>
    <name evidence="3" type="ORF">M0811_11651</name>
</gene>
<dbReference type="InterPro" id="IPR056597">
    <property type="entry name" value="ARM_LRRK2"/>
</dbReference>
<protein>
    <submittedName>
        <fullName evidence="3">Protein aardvark</fullName>
    </submittedName>
</protein>
<evidence type="ECO:0000259" key="2">
    <source>
        <dbReference type="Pfam" id="PF23744"/>
    </source>
</evidence>